<dbReference type="EMBL" id="LN649230">
    <property type="protein sequence ID" value="CEI60291.1"/>
    <property type="molecule type" value="Genomic_DNA"/>
</dbReference>
<dbReference type="Proteomes" id="UP000245910">
    <property type="component" value="Chromosome II"/>
</dbReference>
<organism evidence="1 2">
    <name type="scientific">Fusarium venenatum</name>
    <dbReference type="NCBI Taxonomy" id="56646"/>
    <lineage>
        <taxon>Eukaryota</taxon>
        <taxon>Fungi</taxon>
        <taxon>Dikarya</taxon>
        <taxon>Ascomycota</taxon>
        <taxon>Pezizomycotina</taxon>
        <taxon>Sordariomycetes</taxon>
        <taxon>Hypocreomycetidae</taxon>
        <taxon>Hypocreales</taxon>
        <taxon>Nectriaceae</taxon>
        <taxon>Fusarium</taxon>
    </lineage>
</organism>
<protein>
    <submittedName>
        <fullName evidence="1">Uncharacterized protein</fullName>
    </submittedName>
</protein>
<accession>A0A2L2T5I0</accession>
<keyword evidence="2" id="KW-1185">Reference proteome</keyword>
<sequence>MAYSADPFAKFLAELRLRIIMSTNCTATISRLIRASPSMLQQYLADKKYIQRYIIDYDEDMIQDAMAIVLILRLCRTSKQAPDENTITNARAVLQDWSIGQLPHPIQHNSDHVTSQLNELHNRILFFVEDYIIKATASFPPRDYRCLPQVQQTSADRHLMFKGVKVAPRFNSAYLTASEKKRMFKAFLRHELMCRASTLFPDENGLPKRLISRAESEGINCVHDYYCSVYGAIFAQCNNAQCSNAQLPSSSEGMPLETELMFPDTFHFDANSYAHKLFPDFAFWFSRLGLDRLADFLRYDMAKDDEREALKLQIQYKWFGGGKKHSLGWDMPFGTIFKHPKLSDNIGHDSPIFNQLDGSFEQVIQWDIARQRAWVFFDNTRFYPRETTERPNFPSSNLLKEKCIQETFNDEWFYHSYAMKAMRRVKLAREERDRAGLPEVEWHRACPVLSSGLSYSGG</sequence>
<name>A0A2L2T5I0_9HYPO</name>
<evidence type="ECO:0000313" key="2">
    <source>
        <dbReference type="Proteomes" id="UP000245910"/>
    </source>
</evidence>
<evidence type="ECO:0000313" key="1">
    <source>
        <dbReference type="EMBL" id="CEI60291.1"/>
    </source>
</evidence>
<proteinExistence type="predicted"/>
<dbReference type="AlphaFoldDB" id="A0A2L2T5I0"/>
<reference evidence="2" key="1">
    <citation type="submission" date="2014-10" db="EMBL/GenBank/DDBJ databases">
        <authorList>
            <person name="King R."/>
        </authorList>
    </citation>
    <scope>NUCLEOTIDE SEQUENCE [LARGE SCALE GENOMIC DNA]</scope>
    <source>
        <strain evidence="2">A3/5</strain>
    </source>
</reference>